<dbReference type="Pfam" id="PF13573">
    <property type="entry name" value="SprB"/>
    <property type="match status" value="1"/>
</dbReference>
<dbReference type="InterPro" id="IPR025667">
    <property type="entry name" value="SprB_repeat"/>
</dbReference>
<dbReference type="EMBL" id="JAHSPG010000017">
    <property type="protein sequence ID" value="MBV4360106.1"/>
    <property type="molecule type" value="Genomic_DNA"/>
</dbReference>
<keyword evidence="4" id="KW-1185">Reference proteome</keyword>
<organism evidence="3 4">
    <name type="scientific">Pinibacter aurantiacus</name>
    <dbReference type="NCBI Taxonomy" id="2851599"/>
    <lineage>
        <taxon>Bacteria</taxon>
        <taxon>Pseudomonadati</taxon>
        <taxon>Bacteroidota</taxon>
        <taxon>Chitinophagia</taxon>
        <taxon>Chitinophagales</taxon>
        <taxon>Chitinophagaceae</taxon>
        <taxon>Pinibacter</taxon>
    </lineage>
</organism>
<evidence type="ECO:0000259" key="2">
    <source>
        <dbReference type="Pfam" id="PF19081"/>
    </source>
</evidence>
<dbReference type="AlphaFoldDB" id="A0A9E2W9I6"/>
<dbReference type="InterPro" id="IPR044023">
    <property type="entry name" value="Ig_7"/>
</dbReference>
<dbReference type="Pfam" id="PF01345">
    <property type="entry name" value="DUF11"/>
    <property type="match status" value="1"/>
</dbReference>
<evidence type="ECO:0000313" key="4">
    <source>
        <dbReference type="Proteomes" id="UP000812270"/>
    </source>
</evidence>
<dbReference type="Pfam" id="PF13585">
    <property type="entry name" value="CHU_C"/>
    <property type="match status" value="1"/>
</dbReference>
<gene>
    <name evidence="3" type="ORF">KTO63_23275</name>
</gene>
<feature type="domain" description="DUF11" evidence="1">
    <location>
        <begin position="303"/>
        <end position="419"/>
    </location>
</feature>
<protein>
    <submittedName>
        <fullName evidence="3">Gliding motility-associated C-terminal domain-containing protein</fullName>
    </submittedName>
</protein>
<feature type="domain" description="Ig-like" evidence="2">
    <location>
        <begin position="851"/>
        <end position="926"/>
    </location>
</feature>
<dbReference type="InterPro" id="IPR026341">
    <property type="entry name" value="T9SS_type_B"/>
</dbReference>
<accession>A0A9E2W9I6</accession>
<dbReference type="NCBIfam" id="TIGR01451">
    <property type="entry name" value="B_ant_repeat"/>
    <property type="match status" value="1"/>
</dbReference>
<dbReference type="Pfam" id="PF19081">
    <property type="entry name" value="Ig_7"/>
    <property type="match status" value="1"/>
</dbReference>
<reference evidence="3" key="1">
    <citation type="submission" date="2021-06" db="EMBL/GenBank/DDBJ databases">
        <authorList>
            <person name="Huq M.A."/>
        </authorList>
    </citation>
    <scope>NUCLEOTIDE SEQUENCE</scope>
    <source>
        <strain evidence="3">MAH-26</strain>
    </source>
</reference>
<dbReference type="Proteomes" id="UP000812270">
    <property type="component" value="Unassembled WGS sequence"/>
</dbReference>
<evidence type="ECO:0000259" key="1">
    <source>
        <dbReference type="Pfam" id="PF01345"/>
    </source>
</evidence>
<sequence>MPQTPKLPGSGFKTLFVMIFLSVSVLSQAQFSMTETFANNNISPNLIIGNNAALTAASGIDPAGQGWLRLTNNIGQSGYCYINKNIPSGLGVLAEFEFKAWSTSYDPNADGFSMFLFDANYGPGTFSIGALGGALGYIGLPGAYIGIGLDEFGNNSNPSVVGDVSAPGFISQAITVRAPTSQNNIYLTGTGANLGNTPLAGTALSYGYSGTGRPTDDVYYRKARITVAPIGGLYQIIVALQTSPSGTMTNILTTTTATPPPANLKIGFAASTGSYWAYHEIRNLTVTTPGGVRAEKTGPQLFKNGDNVSYKVKVYNDGFTPQSGIAFTDSLPAGFQFGSIAFDNAGNPGNTFDANAGSVVNNVYTNSSLGLNGGSYGIITLNGMMALTDSATKQMRNTAIAKSPTGVVDPDLINDTSRFSSYRVPVINKKDINICGGSNTSLALATMAGAQLNWTVSSTGSVTGAVAGSGTADASGNFTLNQTVINTGTTPALVTYTITPSYIHTLADGSTLTATGTAVASTVTVKPMPATPIITLTPVCEGGDQIFKASSSTPGVTYNWTGPKLIIINDQAILQAATPNNTIYSVSATLNGCTSPVASTTLQLKPVPATPTISWTPTCEGADEVLTASTVTSGVTYNWTGVKPLIVNNNQATIKAATTADNGTYSVTATLDGCTSQSGTADVVIRPAPYGPAASYNGGNGSICQGSDLSLWAASATPGASYSWTGPNGFASNLATPMISNASLSAAGHYLVTATSNGCTSKPTDLNVVINNKISVDVNKKDVTCQGGSDGTIVLTASNGLAPYSYKWNNGSNQQMLANLPAASYNAKVTDANGCYVNTSSIVVSDGAALPPTPVADNIEVCEGTGSLTLSAEGVNLQWYNSDGSSLPSAPQISKGTPNAYSYYVNSKDALGCESPKTMITAWIKPVPEITAINKREANCNGYPKGIFEVLVDGGCKNTGYTFSLLNTTQSQISATFTNIAPGNYTVQVTDACGCSASQSVTMTVKMNDCDLQLPNAFTPNNDNKNDIFRPTSWGIVSDYKLQIYNRQGQMVFQSTRPEDGWNGSIRGMVQPEGTYVWLLNYKNANGELRNLKGTVVLLK</sequence>
<comment type="caution">
    <text evidence="3">The sequence shown here is derived from an EMBL/GenBank/DDBJ whole genome shotgun (WGS) entry which is preliminary data.</text>
</comment>
<dbReference type="RefSeq" id="WP_217794378.1">
    <property type="nucleotide sequence ID" value="NZ_JAHSPG010000017.1"/>
</dbReference>
<dbReference type="InterPro" id="IPR001434">
    <property type="entry name" value="OmcB-like_DUF11"/>
</dbReference>
<dbReference type="InterPro" id="IPR047589">
    <property type="entry name" value="DUF11_rpt"/>
</dbReference>
<proteinExistence type="predicted"/>
<name>A0A9E2W9I6_9BACT</name>
<evidence type="ECO:0000313" key="3">
    <source>
        <dbReference type="EMBL" id="MBV4360106.1"/>
    </source>
</evidence>
<dbReference type="NCBIfam" id="TIGR04131">
    <property type="entry name" value="Bac_Flav_CTERM"/>
    <property type="match status" value="1"/>
</dbReference>